<organism evidence="3 4">
    <name type="scientific">Moniliophthora roreri (strain MCA 2997)</name>
    <name type="common">Cocoa frosty pod rot fungus</name>
    <name type="synonym">Crinipellis roreri</name>
    <dbReference type="NCBI Taxonomy" id="1381753"/>
    <lineage>
        <taxon>Eukaryota</taxon>
        <taxon>Fungi</taxon>
        <taxon>Dikarya</taxon>
        <taxon>Basidiomycota</taxon>
        <taxon>Agaricomycotina</taxon>
        <taxon>Agaricomycetes</taxon>
        <taxon>Agaricomycetidae</taxon>
        <taxon>Agaricales</taxon>
        <taxon>Marasmiineae</taxon>
        <taxon>Marasmiaceae</taxon>
        <taxon>Moniliophthora</taxon>
    </lineage>
</organism>
<accession>V2XSA7</accession>
<dbReference type="OrthoDB" id="3184377at2759"/>
<reference evidence="3 4" key="1">
    <citation type="journal article" date="2014" name="BMC Genomics">
        <title>Genome and secretome analysis of the hemibiotrophic fungal pathogen, Moniliophthora roreri, which causes frosty pod rot disease of cacao: mechanisms of the biotrophic and necrotrophic phases.</title>
        <authorList>
            <person name="Meinhardt L.W."/>
            <person name="Costa G.G.L."/>
            <person name="Thomazella D.P.T."/>
            <person name="Teixeira P.J.P.L."/>
            <person name="Carazzolle M.F."/>
            <person name="Schuster S.C."/>
            <person name="Carlson J.E."/>
            <person name="Guiltinan M.J."/>
            <person name="Mieczkowski P."/>
            <person name="Farmer A."/>
            <person name="Ramaraj T."/>
            <person name="Crozier J."/>
            <person name="Davis R.E."/>
            <person name="Shao J."/>
            <person name="Melnick R.L."/>
            <person name="Pereira G.A.G."/>
            <person name="Bailey B.A."/>
        </authorList>
    </citation>
    <scope>NUCLEOTIDE SEQUENCE [LARGE SCALE GENOMIC DNA]</scope>
    <source>
        <strain evidence="3 4">MCA 2997</strain>
    </source>
</reference>
<sequence length="186" mass="20629">MSLPRFFDVRAEEQPSPGTPTEPKYHLDATTPQQSEEASLHGQKAKTPIIAGSICGAVLGLAWIIGLFIYIRKRYNRKMRKRAAVAAGEDPEQTNLKRHKNAEPAEKIIIPPDPAVLLGQGRPGEHVYPEKRRPSENRRKSNEPRVSIPEHTLIESSPQSQENSNEEDESGHPGTIPRGRSSTSNS</sequence>
<feature type="transmembrane region" description="Helical" evidence="2">
    <location>
        <begin position="49"/>
        <end position="71"/>
    </location>
</feature>
<evidence type="ECO:0000313" key="3">
    <source>
        <dbReference type="EMBL" id="ESK96622.1"/>
    </source>
</evidence>
<keyword evidence="2" id="KW-0812">Transmembrane</keyword>
<feature type="region of interest" description="Disordered" evidence="1">
    <location>
        <begin position="1"/>
        <end position="38"/>
    </location>
</feature>
<keyword evidence="2" id="KW-1133">Transmembrane helix</keyword>
<gene>
    <name evidence="3" type="ORF">Moror_6842</name>
</gene>
<dbReference type="EMBL" id="AWSO01000045">
    <property type="protein sequence ID" value="ESK96622.1"/>
    <property type="molecule type" value="Genomic_DNA"/>
</dbReference>
<feature type="region of interest" description="Disordered" evidence="1">
    <location>
        <begin position="84"/>
        <end position="186"/>
    </location>
</feature>
<dbReference type="HOGENOM" id="CLU_1454789_0_0_1"/>
<evidence type="ECO:0000256" key="2">
    <source>
        <dbReference type="SAM" id="Phobius"/>
    </source>
</evidence>
<name>V2XSA7_MONRO</name>
<feature type="compositionally biased region" description="Basic and acidic residues" evidence="1">
    <location>
        <begin position="123"/>
        <end position="143"/>
    </location>
</feature>
<dbReference type="Proteomes" id="UP000017559">
    <property type="component" value="Unassembled WGS sequence"/>
</dbReference>
<comment type="caution">
    <text evidence="3">The sequence shown here is derived from an EMBL/GenBank/DDBJ whole genome shotgun (WGS) entry which is preliminary data.</text>
</comment>
<dbReference type="AlphaFoldDB" id="V2XSA7"/>
<evidence type="ECO:0000313" key="4">
    <source>
        <dbReference type="Proteomes" id="UP000017559"/>
    </source>
</evidence>
<keyword evidence="2" id="KW-0472">Membrane</keyword>
<evidence type="ECO:0000256" key="1">
    <source>
        <dbReference type="SAM" id="MobiDB-lite"/>
    </source>
</evidence>
<dbReference type="KEGG" id="mrr:Moror_6842"/>
<proteinExistence type="predicted"/>
<dbReference type="CDD" id="cd12087">
    <property type="entry name" value="TM_EGFR-like"/>
    <property type="match status" value="1"/>
</dbReference>
<protein>
    <submittedName>
        <fullName evidence="3">Uncharacterized protein</fullName>
    </submittedName>
</protein>
<keyword evidence="4" id="KW-1185">Reference proteome</keyword>